<evidence type="ECO:0000313" key="1">
    <source>
        <dbReference type="EMBL" id="SBR62921.1"/>
    </source>
</evidence>
<dbReference type="EMBL" id="HAEF01021762">
    <property type="protein sequence ID" value="SBR62921.1"/>
    <property type="molecule type" value="Transcribed_RNA"/>
</dbReference>
<accession>A0A1A8N237</accession>
<protein>
    <submittedName>
        <fullName evidence="1">Uncharacterized protein</fullName>
    </submittedName>
</protein>
<proteinExistence type="predicted"/>
<dbReference type="AlphaFoldDB" id="A0A1A8N237"/>
<organism evidence="1">
    <name type="scientific">Nothobranchius pienaari</name>
    <dbReference type="NCBI Taxonomy" id="704102"/>
    <lineage>
        <taxon>Eukaryota</taxon>
        <taxon>Metazoa</taxon>
        <taxon>Chordata</taxon>
        <taxon>Craniata</taxon>
        <taxon>Vertebrata</taxon>
        <taxon>Euteleostomi</taxon>
        <taxon>Actinopterygii</taxon>
        <taxon>Neopterygii</taxon>
        <taxon>Teleostei</taxon>
        <taxon>Neoteleostei</taxon>
        <taxon>Acanthomorphata</taxon>
        <taxon>Ovalentaria</taxon>
        <taxon>Atherinomorphae</taxon>
        <taxon>Cyprinodontiformes</taxon>
        <taxon>Nothobranchiidae</taxon>
        <taxon>Nothobranchius</taxon>
    </lineage>
</organism>
<gene>
    <name evidence="1" type="primary">Nfu_g_1_009133</name>
</gene>
<reference evidence="1" key="1">
    <citation type="submission" date="2016-05" db="EMBL/GenBank/DDBJ databases">
        <authorList>
            <person name="Lavstsen T."/>
            <person name="Jespersen J.S."/>
        </authorList>
    </citation>
    <scope>NUCLEOTIDE SEQUENCE</scope>
    <source>
        <tissue evidence="1">Brain</tissue>
    </source>
</reference>
<feature type="non-terminal residue" evidence="1">
    <location>
        <position position="63"/>
    </location>
</feature>
<sequence>MFPSTGALEDKMHLLTCNLWLLNFHRSQRLFYTFTPSLVATDERESDVLVSLLKFALPRAFRP</sequence>
<name>A0A1A8N237_9TELE</name>
<reference evidence="1" key="2">
    <citation type="submission" date="2016-06" db="EMBL/GenBank/DDBJ databases">
        <title>The genome of a short-lived fish provides insights into sex chromosome evolution and the genetic control of aging.</title>
        <authorList>
            <person name="Reichwald K."/>
            <person name="Felder M."/>
            <person name="Petzold A."/>
            <person name="Koch P."/>
            <person name="Groth M."/>
            <person name="Platzer M."/>
        </authorList>
    </citation>
    <scope>NUCLEOTIDE SEQUENCE</scope>
    <source>
        <tissue evidence="1">Brain</tissue>
    </source>
</reference>